<dbReference type="SUPFAM" id="SSF81383">
    <property type="entry name" value="F-box domain"/>
    <property type="match status" value="1"/>
</dbReference>
<name>A0AAQ3QHP9_9LILI</name>
<accession>A0AAQ3QHP9</accession>
<reference evidence="1 2" key="1">
    <citation type="submission" date="2023-10" db="EMBL/GenBank/DDBJ databases">
        <title>Chromosome-scale genome assembly provides insights into flower coloration mechanisms of Canna indica.</title>
        <authorList>
            <person name="Li C."/>
        </authorList>
    </citation>
    <scope>NUCLEOTIDE SEQUENCE [LARGE SCALE GENOMIC DNA]</scope>
    <source>
        <tissue evidence="1">Flower</tissue>
    </source>
</reference>
<dbReference type="InterPro" id="IPR036047">
    <property type="entry name" value="F-box-like_dom_sf"/>
</dbReference>
<dbReference type="Proteomes" id="UP001327560">
    <property type="component" value="Chromosome 6"/>
</dbReference>
<dbReference type="Gene3D" id="1.20.1280.50">
    <property type="match status" value="1"/>
</dbReference>
<organism evidence="1 2">
    <name type="scientific">Canna indica</name>
    <name type="common">Indian-shot</name>
    <dbReference type="NCBI Taxonomy" id="4628"/>
    <lineage>
        <taxon>Eukaryota</taxon>
        <taxon>Viridiplantae</taxon>
        <taxon>Streptophyta</taxon>
        <taxon>Embryophyta</taxon>
        <taxon>Tracheophyta</taxon>
        <taxon>Spermatophyta</taxon>
        <taxon>Magnoliopsida</taxon>
        <taxon>Liliopsida</taxon>
        <taxon>Zingiberales</taxon>
        <taxon>Cannaceae</taxon>
        <taxon>Canna</taxon>
    </lineage>
</organism>
<sequence length="113" mass="12678">MGRAACVCRLWWRLAKDERLWEAVCTRDWIEVPCGKQQLDPFDGARPWWIPATPLTLHPPIPRPLDPRPAAACPSLIHRSIAAELPLPDEAASDPVGQGRSPTLPCHPLHWLL</sequence>
<evidence type="ECO:0000313" key="1">
    <source>
        <dbReference type="EMBL" id="WOL09811.1"/>
    </source>
</evidence>
<dbReference type="AlphaFoldDB" id="A0AAQ3QHP9"/>
<proteinExistence type="predicted"/>
<evidence type="ECO:0000313" key="2">
    <source>
        <dbReference type="Proteomes" id="UP001327560"/>
    </source>
</evidence>
<keyword evidence="2" id="KW-1185">Reference proteome</keyword>
<protein>
    <recommendedName>
        <fullName evidence="3">F-box domain-containing protein</fullName>
    </recommendedName>
</protein>
<gene>
    <name evidence="1" type="ORF">Cni_G18564</name>
</gene>
<dbReference type="EMBL" id="CP136895">
    <property type="protein sequence ID" value="WOL09811.1"/>
    <property type="molecule type" value="Genomic_DNA"/>
</dbReference>
<evidence type="ECO:0008006" key="3">
    <source>
        <dbReference type="Google" id="ProtNLM"/>
    </source>
</evidence>